<dbReference type="GO" id="GO:0001938">
    <property type="term" value="P:positive regulation of endothelial cell proliferation"/>
    <property type="evidence" value="ECO:0007669"/>
    <property type="project" value="TreeGrafter"/>
</dbReference>
<reference evidence="2" key="1">
    <citation type="submission" date="2025-08" db="UniProtKB">
        <authorList>
            <consortium name="Ensembl"/>
        </authorList>
    </citation>
    <scope>IDENTIFICATION</scope>
</reference>
<dbReference type="AlphaFoldDB" id="A0A667HR55"/>
<keyword evidence="3" id="KW-1185">Reference proteome</keyword>
<gene>
    <name evidence="2" type="primary">MYDGF</name>
</gene>
<evidence type="ECO:0000256" key="1">
    <source>
        <dbReference type="SAM" id="MobiDB-lite"/>
    </source>
</evidence>
<dbReference type="GO" id="GO:0005615">
    <property type="term" value="C:extracellular space"/>
    <property type="evidence" value="ECO:0007669"/>
    <property type="project" value="TreeGrafter"/>
</dbReference>
<dbReference type="GO" id="GO:0045766">
    <property type="term" value="P:positive regulation of angiogenesis"/>
    <property type="evidence" value="ECO:0007669"/>
    <property type="project" value="TreeGrafter"/>
</dbReference>
<feature type="region of interest" description="Disordered" evidence="1">
    <location>
        <begin position="99"/>
        <end position="128"/>
    </location>
</feature>
<protein>
    <submittedName>
        <fullName evidence="2">Myeloid derived growth factor</fullName>
    </submittedName>
</protein>
<dbReference type="InterPro" id="IPR018887">
    <property type="entry name" value="MYDGF"/>
</dbReference>
<proteinExistence type="predicted"/>
<feature type="region of interest" description="Disordered" evidence="1">
    <location>
        <begin position="53"/>
        <end position="76"/>
    </location>
</feature>
<evidence type="ECO:0000313" key="2">
    <source>
        <dbReference type="Ensembl" id="ENSLCNP00005022304.1"/>
    </source>
</evidence>
<dbReference type="Ensembl" id="ENSLCNT00005024944.1">
    <property type="protein sequence ID" value="ENSLCNP00005022304.1"/>
    <property type="gene ID" value="ENSLCNG00005014532.1"/>
</dbReference>
<sequence>MRFPVIELQIHPGILAATIIRYLPNGHRPFPSLRLHARTGRAVGSVARLGMEAGRQSMATPPPGDTPCKPKPRPNMAARAREGAGRAWSRARAAADVASSGRPTCPLPRPVATLPCGSDPNMAAPSKRRSGEGASWWAALLLAAVALRPGEAVSEPTTVAFDVRPGGVVHSFSQNVGPGDKYTCTFTYASQGGTNEKWQMSLGTSKDHQHFTCTIWRPQGKSYLYFTQFKAEVRGAEIEYGMAYSKAAFERESDVPLKNEEFEVTKTAVSHRPGAFKAELSKLVIVAKASRSEL</sequence>
<reference evidence="2" key="2">
    <citation type="submission" date="2025-09" db="UniProtKB">
        <authorList>
            <consortium name="Ensembl"/>
        </authorList>
    </citation>
    <scope>IDENTIFICATION</scope>
</reference>
<organism evidence="2 3">
    <name type="scientific">Lynx canadensis</name>
    <name type="common">Canada lynx</name>
    <name type="synonym">Felis canadensis</name>
    <dbReference type="NCBI Taxonomy" id="61383"/>
    <lineage>
        <taxon>Eukaryota</taxon>
        <taxon>Metazoa</taxon>
        <taxon>Chordata</taxon>
        <taxon>Craniata</taxon>
        <taxon>Vertebrata</taxon>
        <taxon>Euteleostomi</taxon>
        <taxon>Mammalia</taxon>
        <taxon>Eutheria</taxon>
        <taxon>Laurasiatheria</taxon>
        <taxon>Carnivora</taxon>
        <taxon>Feliformia</taxon>
        <taxon>Felidae</taxon>
        <taxon>Felinae</taxon>
        <taxon>Lynx</taxon>
    </lineage>
</organism>
<dbReference type="Pfam" id="PF10572">
    <property type="entry name" value="UPF0556"/>
    <property type="match status" value="1"/>
</dbReference>
<evidence type="ECO:0000313" key="3">
    <source>
        <dbReference type="Proteomes" id="UP000472241"/>
    </source>
</evidence>
<dbReference type="Proteomes" id="UP000472241">
    <property type="component" value="Unplaced"/>
</dbReference>
<dbReference type="PANTHER" id="PTHR31230:SF1">
    <property type="entry name" value="MYELOID-DERIVED GROWTH FACTOR"/>
    <property type="match status" value="1"/>
</dbReference>
<dbReference type="PANTHER" id="PTHR31230">
    <property type="entry name" value="MYELOID-DERIVED GROWTH FACTOR MYDGF"/>
    <property type="match status" value="1"/>
</dbReference>
<accession>A0A667HR55</accession>
<name>A0A667HR55_LYNCA</name>